<dbReference type="Gene3D" id="3.30.420.140">
    <property type="entry name" value="YqgF/RNase H-like domain"/>
    <property type="match status" value="1"/>
</dbReference>
<evidence type="ECO:0000256" key="1">
    <source>
        <dbReference type="ARBA" id="ARBA00022490"/>
    </source>
</evidence>
<dbReference type="SUPFAM" id="SSF53098">
    <property type="entry name" value="Ribonuclease H-like"/>
    <property type="match status" value="1"/>
</dbReference>
<keyword evidence="2" id="KW-0690">Ribosome biogenesis</keyword>
<dbReference type="PANTHER" id="PTHR33317:SF4">
    <property type="entry name" value="POLYNUCLEOTIDYL TRANSFERASE, RIBONUCLEASE H-LIKE SUPERFAMILY PROTEIN"/>
    <property type="match status" value="1"/>
</dbReference>
<evidence type="ECO:0000256" key="3">
    <source>
        <dbReference type="ARBA" id="ARBA00022722"/>
    </source>
</evidence>
<dbReference type="GO" id="GO:0000967">
    <property type="term" value="P:rRNA 5'-end processing"/>
    <property type="evidence" value="ECO:0007669"/>
    <property type="project" value="TreeGrafter"/>
</dbReference>
<dbReference type="PANTHER" id="PTHR33317">
    <property type="entry name" value="POLYNUCLEOTIDYL TRANSFERASE, RIBONUCLEASE H-LIKE SUPERFAMILY PROTEIN"/>
    <property type="match status" value="1"/>
</dbReference>
<gene>
    <name evidence="6" type="ORF">METZ01_LOCUS137133</name>
</gene>
<dbReference type="EMBL" id="UINC01019958">
    <property type="protein sequence ID" value="SVA84279.1"/>
    <property type="molecule type" value="Genomic_DNA"/>
</dbReference>
<dbReference type="GO" id="GO:0016787">
    <property type="term" value="F:hydrolase activity"/>
    <property type="evidence" value="ECO:0007669"/>
    <property type="project" value="UniProtKB-KW"/>
</dbReference>
<feature type="non-terminal residue" evidence="6">
    <location>
        <position position="111"/>
    </location>
</feature>
<feature type="non-terminal residue" evidence="6">
    <location>
        <position position="1"/>
    </location>
</feature>
<name>A0A381Z509_9ZZZZ</name>
<evidence type="ECO:0000256" key="2">
    <source>
        <dbReference type="ARBA" id="ARBA00022517"/>
    </source>
</evidence>
<dbReference type="InterPro" id="IPR037027">
    <property type="entry name" value="YqgF/RNaseH-like_dom_sf"/>
</dbReference>
<feature type="domain" description="YqgF/RNase H-like" evidence="5">
    <location>
        <begin position="15"/>
        <end position="111"/>
    </location>
</feature>
<dbReference type="GO" id="GO:0004518">
    <property type="term" value="F:nuclease activity"/>
    <property type="evidence" value="ECO:0007669"/>
    <property type="project" value="UniProtKB-KW"/>
</dbReference>
<dbReference type="InterPro" id="IPR006641">
    <property type="entry name" value="YqgF/RNaseH-like_dom"/>
</dbReference>
<keyword evidence="3" id="KW-0540">Nuclease</keyword>
<evidence type="ECO:0000256" key="4">
    <source>
        <dbReference type="ARBA" id="ARBA00022801"/>
    </source>
</evidence>
<keyword evidence="1" id="KW-0963">Cytoplasm</keyword>
<proteinExistence type="predicted"/>
<evidence type="ECO:0000313" key="6">
    <source>
        <dbReference type="EMBL" id="SVA84279.1"/>
    </source>
</evidence>
<dbReference type="CDD" id="cd16964">
    <property type="entry name" value="YqgF"/>
    <property type="match status" value="1"/>
</dbReference>
<protein>
    <recommendedName>
        <fullName evidence="5">YqgF/RNase H-like domain-containing protein</fullName>
    </recommendedName>
</protein>
<dbReference type="Pfam" id="PF03652">
    <property type="entry name" value="RuvX"/>
    <property type="match status" value="1"/>
</dbReference>
<dbReference type="NCBIfam" id="TIGR00250">
    <property type="entry name" value="RNAse_H_YqgF"/>
    <property type="match status" value="1"/>
</dbReference>
<dbReference type="GO" id="GO:0005829">
    <property type="term" value="C:cytosol"/>
    <property type="evidence" value="ECO:0007669"/>
    <property type="project" value="TreeGrafter"/>
</dbReference>
<sequence>VTKPRDFIDQINIAQTLLGLDFGDKTIGIAVSDKSKTIATPIITIKRKGILKDIEKLLSILEEYDVGGIILGLPLSLDGSENKSTEKVRKFAQEIKKCKDIKIAFQDERYS</sequence>
<keyword evidence="4" id="KW-0378">Hydrolase</keyword>
<dbReference type="InterPro" id="IPR005227">
    <property type="entry name" value="YqgF"/>
</dbReference>
<evidence type="ECO:0000259" key="5">
    <source>
        <dbReference type="SMART" id="SM00732"/>
    </source>
</evidence>
<dbReference type="SMART" id="SM00732">
    <property type="entry name" value="YqgFc"/>
    <property type="match status" value="1"/>
</dbReference>
<dbReference type="AlphaFoldDB" id="A0A381Z509"/>
<dbReference type="InterPro" id="IPR012337">
    <property type="entry name" value="RNaseH-like_sf"/>
</dbReference>
<organism evidence="6">
    <name type="scientific">marine metagenome</name>
    <dbReference type="NCBI Taxonomy" id="408172"/>
    <lineage>
        <taxon>unclassified sequences</taxon>
        <taxon>metagenomes</taxon>
        <taxon>ecological metagenomes</taxon>
    </lineage>
</organism>
<reference evidence="6" key="1">
    <citation type="submission" date="2018-05" db="EMBL/GenBank/DDBJ databases">
        <authorList>
            <person name="Lanie J.A."/>
            <person name="Ng W.-L."/>
            <person name="Kazmierczak K.M."/>
            <person name="Andrzejewski T.M."/>
            <person name="Davidsen T.M."/>
            <person name="Wayne K.J."/>
            <person name="Tettelin H."/>
            <person name="Glass J.I."/>
            <person name="Rusch D."/>
            <person name="Podicherti R."/>
            <person name="Tsui H.-C.T."/>
            <person name="Winkler M.E."/>
        </authorList>
    </citation>
    <scope>NUCLEOTIDE SEQUENCE</scope>
</reference>
<accession>A0A381Z509</accession>